<dbReference type="SUPFAM" id="SSF48452">
    <property type="entry name" value="TPR-like"/>
    <property type="match status" value="2"/>
</dbReference>
<dbReference type="EMBL" id="VOEJ01000001">
    <property type="protein sequence ID" value="TWR31020.1"/>
    <property type="molecule type" value="Genomic_DNA"/>
</dbReference>
<dbReference type="Proteomes" id="UP000320042">
    <property type="component" value="Unassembled WGS sequence"/>
</dbReference>
<dbReference type="InterPro" id="IPR019734">
    <property type="entry name" value="TPR_rpt"/>
</dbReference>
<evidence type="ECO:0000256" key="1">
    <source>
        <dbReference type="SAM" id="Phobius"/>
    </source>
</evidence>
<comment type="caution">
    <text evidence="3">The sequence shown here is derived from an EMBL/GenBank/DDBJ whole genome shotgun (WGS) entry which is preliminary data.</text>
</comment>
<feature type="signal peptide" evidence="2">
    <location>
        <begin position="1"/>
        <end position="25"/>
    </location>
</feature>
<evidence type="ECO:0000313" key="3">
    <source>
        <dbReference type="EMBL" id="TWR31020.1"/>
    </source>
</evidence>
<protein>
    <submittedName>
        <fullName evidence="3">Uncharacterized protein</fullName>
    </submittedName>
</protein>
<feature type="chain" id="PRO_5021702435" evidence="2">
    <location>
        <begin position="26"/>
        <end position="514"/>
    </location>
</feature>
<dbReference type="InterPro" id="IPR011990">
    <property type="entry name" value="TPR-like_helical_dom_sf"/>
</dbReference>
<keyword evidence="1" id="KW-0812">Transmembrane</keyword>
<dbReference type="Gene3D" id="1.25.40.10">
    <property type="entry name" value="Tetratricopeptide repeat domain"/>
    <property type="match status" value="1"/>
</dbReference>
<dbReference type="AlphaFoldDB" id="A0A563UHZ0"/>
<organism evidence="3 4">
    <name type="scientific">Mucilaginibacter pallidiroseus</name>
    <dbReference type="NCBI Taxonomy" id="2599295"/>
    <lineage>
        <taxon>Bacteria</taxon>
        <taxon>Pseudomonadati</taxon>
        <taxon>Bacteroidota</taxon>
        <taxon>Sphingobacteriia</taxon>
        <taxon>Sphingobacteriales</taxon>
        <taxon>Sphingobacteriaceae</taxon>
        <taxon>Mucilaginibacter</taxon>
    </lineage>
</organism>
<evidence type="ECO:0000256" key="2">
    <source>
        <dbReference type="SAM" id="SignalP"/>
    </source>
</evidence>
<dbReference type="OrthoDB" id="732044at2"/>
<name>A0A563UHZ0_9SPHI</name>
<dbReference type="SMART" id="SM00028">
    <property type="entry name" value="TPR"/>
    <property type="match status" value="4"/>
</dbReference>
<keyword evidence="1" id="KW-1133">Transmembrane helix</keyword>
<keyword evidence="4" id="KW-1185">Reference proteome</keyword>
<keyword evidence="1" id="KW-0472">Membrane</keyword>
<gene>
    <name evidence="3" type="ORF">FPZ43_00610</name>
</gene>
<dbReference type="RefSeq" id="WP_146379917.1">
    <property type="nucleotide sequence ID" value="NZ_VOEJ01000001.1"/>
</dbReference>
<proteinExistence type="predicted"/>
<feature type="transmembrane region" description="Helical" evidence="1">
    <location>
        <begin position="402"/>
        <end position="422"/>
    </location>
</feature>
<keyword evidence="2" id="KW-0732">Signal</keyword>
<accession>A0A563UHZ0</accession>
<evidence type="ECO:0000313" key="4">
    <source>
        <dbReference type="Proteomes" id="UP000320042"/>
    </source>
</evidence>
<reference evidence="3 4" key="1">
    <citation type="submission" date="2019-07" db="EMBL/GenBank/DDBJ databases">
        <authorList>
            <person name="Kim J."/>
        </authorList>
    </citation>
    <scope>NUCLEOTIDE SEQUENCE [LARGE SCALE GENOMIC DNA]</scope>
    <source>
        <strain evidence="4">dk17</strain>
    </source>
</reference>
<sequence>MFRKLLILISCVALCLSFVPFRVLADSNVQKPQPKINQDTLVDILQQKDLFLKQRRVIIFVKNYISASQPDKVQAVQDTFNRFFNQYDLHNKAAYASFMKGFAYYKQHKLKDAEIEMAKAIQKVEDDDEPILLVQFFSHLGFIQTDEGDFIGAIYNYRRATKEIANVKFDLKDNRILASLNINLSDLYYKTGLYAESLNSLNRAMTLLKDDKVNLERLLATIYYNKSENFFRKGDYDSLQYFNRRLHDPENKNYKLFTYQQRTGYYLSLLRKNYSRAIEQITTLKLQKDYVPSELEDQNLADAYYASGQLDSAKAITNRLLATSTDNNHPEIKYHLFETLAWIAERQGDTKTAAINYKLSLEQSQQNASRLMQVGDISSQIKLDETENSYNQKTEVYERERLWLLFIVLVSALSIVAIALFYRNVKQKRHYEKLLYTAQREELAFINSHEVRKHVTNILGVVDVLKHSENKLADYQLSERYLVESAEHLDKVIINISEKLHQQEMDADKKGNDK</sequence>